<dbReference type="OMA" id="TWIYELQ"/>
<dbReference type="EMBL" id="AM920436">
    <property type="protein sequence ID" value="CAP95635.1"/>
    <property type="molecule type" value="Genomic_DNA"/>
</dbReference>
<protein>
    <submittedName>
        <fullName evidence="1">Uncharacterized protein</fullName>
    </submittedName>
</protein>
<dbReference type="OrthoDB" id="10338296at2759"/>
<keyword evidence="2" id="KW-1185">Reference proteome</keyword>
<evidence type="ECO:0000313" key="1">
    <source>
        <dbReference type="EMBL" id="CAP95635.1"/>
    </source>
</evidence>
<dbReference type="Proteomes" id="UP000000724">
    <property type="component" value="Contig Pc00c21"/>
</dbReference>
<sequence>MDLNLAIVSSLPRTNRISPHRVIALAPKCLYHILTGFTRAYNSVAHRRTKIRTPGLRTAEGNPYPPVCTSNLFLFGISVSSFHPGTLRKPADNSGYVIGSRFTIGSGHSKVRLDKGAYAVCALPGDFILSPDIQCIVQYFVTCLPTPVDMQISYSIAGEYNYIRDIVLSGRASKYYGPEAGCRQQSPMVGWEPSSLKLRAWECGNGDTDNVPRTRIHLLSFVHGFLAEDMSQDVTARISMAYSEIRFSNHGFETNGFLPREEVQDPTILAQLPIRALVYTYEMHLAMSGKRLDPPGRVLKPNGTTLEARDGVLKTKTMGQPQGRAPARTLQEAKTWIYELQCKHLGSCMEYSVVFFT</sequence>
<organism evidence="1 2">
    <name type="scientific">Penicillium rubens (strain ATCC 28089 / DSM 1075 / NRRL 1951 / Wisconsin 54-1255)</name>
    <name type="common">Penicillium chrysogenum</name>
    <dbReference type="NCBI Taxonomy" id="500485"/>
    <lineage>
        <taxon>Eukaryota</taxon>
        <taxon>Fungi</taxon>
        <taxon>Dikarya</taxon>
        <taxon>Ascomycota</taxon>
        <taxon>Pezizomycotina</taxon>
        <taxon>Eurotiomycetes</taxon>
        <taxon>Eurotiomycetidae</taxon>
        <taxon>Eurotiales</taxon>
        <taxon>Aspergillaceae</taxon>
        <taxon>Penicillium</taxon>
        <taxon>Penicillium chrysogenum species complex</taxon>
    </lineage>
</organism>
<dbReference type="AlphaFoldDB" id="B6HKG4"/>
<name>B6HKG4_PENRW</name>
<dbReference type="HOGENOM" id="CLU_776348_0_0_1"/>
<reference evidence="1 2" key="1">
    <citation type="journal article" date="2008" name="Nat. Biotechnol.">
        <title>Genome sequencing and analysis of the filamentous fungus Penicillium chrysogenum.</title>
        <authorList>
            <person name="van den Berg M.A."/>
            <person name="Albang R."/>
            <person name="Albermann K."/>
            <person name="Badger J.H."/>
            <person name="Daran J.-M."/>
            <person name="Driessen A.J.M."/>
            <person name="Garcia-Estrada C."/>
            <person name="Fedorova N.D."/>
            <person name="Harris D.M."/>
            <person name="Heijne W.H.M."/>
            <person name="Joardar V.S."/>
            <person name="Kiel J.A.K.W."/>
            <person name="Kovalchuk A."/>
            <person name="Martin J.F."/>
            <person name="Nierman W.C."/>
            <person name="Nijland J.G."/>
            <person name="Pronk J.T."/>
            <person name="Roubos J.A."/>
            <person name="van der Klei I.J."/>
            <person name="van Peij N.N.M.E."/>
            <person name="Veenhuis M."/>
            <person name="von Doehren H."/>
            <person name="Wagner C."/>
            <person name="Wortman J.R."/>
            <person name="Bovenberg R.A.L."/>
        </authorList>
    </citation>
    <scope>NUCLEOTIDE SEQUENCE [LARGE SCALE GENOMIC DNA]</scope>
    <source>
        <strain evidence="2">ATCC 28089 / DSM 1075 / NRRL 1951 / Wisconsin 54-1255</strain>
    </source>
</reference>
<accession>B6HKG4</accession>
<evidence type="ECO:0000313" key="2">
    <source>
        <dbReference type="Proteomes" id="UP000000724"/>
    </source>
</evidence>
<gene>
    <name evidence="1" type="ORF">Pc21g07380</name>
    <name evidence="1" type="ORF">PCH_Pc21g07380</name>
</gene>
<proteinExistence type="predicted"/>
<dbReference type="VEuPathDB" id="FungiDB:PCH_Pc21g07380"/>